<reference evidence="2 3" key="1">
    <citation type="journal article" date="2013" name="Biodegradation">
        <title>Quantitative proteomic analysis of ibuprofen-degrading Patulibacter sp. strain I11.</title>
        <authorList>
            <person name="Almeida B."/>
            <person name="Kjeldal H."/>
            <person name="Lolas I."/>
            <person name="Knudsen A.D."/>
            <person name="Carvalho G."/>
            <person name="Nielsen K.L."/>
            <person name="Barreto Crespo M.T."/>
            <person name="Stensballe A."/>
            <person name="Nielsen J.L."/>
        </authorList>
    </citation>
    <scope>NUCLEOTIDE SEQUENCE [LARGE SCALE GENOMIC DNA]</scope>
    <source>
        <strain evidence="2 3">I11</strain>
    </source>
</reference>
<dbReference type="RefSeq" id="WP_007578180.1">
    <property type="nucleotide sequence ID" value="NZ_AGUD01000292.1"/>
</dbReference>
<protein>
    <submittedName>
        <fullName evidence="2">Phage terminase large subunit</fullName>
    </submittedName>
</protein>
<evidence type="ECO:0000313" key="3">
    <source>
        <dbReference type="Proteomes" id="UP000005143"/>
    </source>
</evidence>
<feature type="region of interest" description="Disordered" evidence="1">
    <location>
        <begin position="175"/>
        <end position="199"/>
    </location>
</feature>
<dbReference type="Proteomes" id="UP000005143">
    <property type="component" value="Unassembled WGS sequence"/>
</dbReference>
<dbReference type="OrthoDB" id="3197057at2"/>
<name>H0EA70_9ACTN</name>
<dbReference type="PATRIC" id="fig|1097667.3.peg.3709"/>
<keyword evidence="3" id="KW-1185">Reference proteome</keyword>
<dbReference type="AlphaFoldDB" id="H0EA70"/>
<accession>H0EA70</accession>
<sequence length="568" mass="63733">MTGKGRLPQLGPVNFPTLGFQIVDWWETFLRHGPGDVIGERWLPGDEPGLALDDEEIRHLCWCYRLNGHGRRVFHRVVRVAPKGRRKSEIAGGLVVVEAIGPCRFSHWAAAGEVSWWGYPYREGEPVGRPLLTPFIRALATEEDQTGNTYDNTYEMLRGPEVRETWPGLDVGLTRTNLPAGGEITPSTSGADSKEGGKESFGVADETYLWRTKKHRDQHRMVTRNLAKRKAAEGWMYETSNAHKPGQGSVLERAYEYALRLGSLEAMVRAGVLIDWREPTDPLVGKDFGDDRKVRRAIRDVYGPASAWLDVVRILTDIRDPETEESDARRAWLNQVAQGTGSWLDLARWRALETSERLEPGTPVAAGFDGSRFDDSTGIIVVTEDGLIVPWRWWEKPADAGDDWEVDEAEVDGGVDELFQTHPVARFYGDPFYWTADMARWARDHGPAVRTWKTNEQRKMALALDAFEVDVRAAQGADPTVARLRHASAKTPLTTHVGNAHTIEVPVVLDDKGRLGHILSKERKGSPHKIDLAMAMVLGWTARTDALAKNEFRSARIRGRKARLGFIR</sequence>
<evidence type="ECO:0000256" key="1">
    <source>
        <dbReference type="SAM" id="MobiDB-lite"/>
    </source>
</evidence>
<organism evidence="2 3">
    <name type="scientific">Patulibacter medicamentivorans</name>
    <dbReference type="NCBI Taxonomy" id="1097667"/>
    <lineage>
        <taxon>Bacteria</taxon>
        <taxon>Bacillati</taxon>
        <taxon>Actinomycetota</taxon>
        <taxon>Thermoleophilia</taxon>
        <taxon>Solirubrobacterales</taxon>
        <taxon>Patulibacteraceae</taxon>
        <taxon>Patulibacter</taxon>
    </lineage>
</organism>
<evidence type="ECO:0000313" key="2">
    <source>
        <dbReference type="EMBL" id="EHN09410.1"/>
    </source>
</evidence>
<dbReference type="EMBL" id="AGUD01000292">
    <property type="protein sequence ID" value="EHN09410.1"/>
    <property type="molecule type" value="Genomic_DNA"/>
</dbReference>
<comment type="caution">
    <text evidence="2">The sequence shown here is derived from an EMBL/GenBank/DDBJ whole genome shotgun (WGS) entry which is preliminary data.</text>
</comment>
<proteinExistence type="predicted"/>
<gene>
    <name evidence="2" type="ORF">PAI11_37440</name>
</gene>